<dbReference type="SUPFAM" id="SSF52540">
    <property type="entry name" value="P-loop containing nucleoside triphosphate hydrolases"/>
    <property type="match status" value="1"/>
</dbReference>
<dbReference type="PATRIC" id="fig|284581.3.peg.1390"/>
<feature type="compositionally biased region" description="Polar residues" evidence="1">
    <location>
        <begin position="207"/>
        <end position="220"/>
    </location>
</feature>
<organism evidence="2 3">
    <name type="scientific">Priestia koreensis</name>
    <dbReference type="NCBI Taxonomy" id="284581"/>
    <lineage>
        <taxon>Bacteria</taxon>
        <taxon>Bacillati</taxon>
        <taxon>Bacillota</taxon>
        <taxon>Bacilli</taxon>
        <taxon>Bacillales</taxon>
        <taxon>Bacillaceae</taxon>
        <taxon>Priestia</taxon>
    </lineage>
</organism>
<comment type="caution">
    <text evidence="2">The sequence shown here is derived from an EMBL/GenBank/DDBJ whole genome shotgun (WGS) entry which is preliminary data.</text>
</comment>
<gene>
    <name evidence="2" type="ORF">AMD01_05025</name>
</gene>
<dbReference type="AlphaFoldDB" id="A0A0M0LAP0"/>
<evidence type="ECO:0000313" key="3">
    <source>
        <dbReference type="Proteomes" id="UP000037558"/>
    </source>
</evidence>
<protein>
    <submittedName>
        <fullName evidence="2">Uncharacterized protein</fullName>
    </submittedName>
</protein>
<keyword evidence="3" id="KW-1185">Reference proteome</keyword>
<proteinExistence type="predicted"/>
<accession>A0A0M0LAP0</accession>
<reference evidence="3" key="1">
    <citation type="submission" date="2015-08" db="EMBL/GenBank/DDBJ databases">
        <title>Fjat-14210 dsm16467.</title>
        <authorList>
            <person name="Liu B."/>
            <person name="Wang J."/>
            <person name="Zhu Y."/>
            <person name="Liu G."/>
            <person name="Chen Q."/>
            <person name="Chen Z."/>
            <person name="Lan J."/>
            <person name="Che J."/>
            <person name="Ge C."/>
            <person name="Shi H."/>
            <person name="Pan Z."/>
            <person name="Liu X."/>
        </authorList>
    </citation>
    <scope>NUCLEOTIDE SEQUENCE [LARGE SCALE GENOMIC DNA]</scope>
    <source>
        <strain evidence="3">DSM 16467</strain>
    </source>
</reference>
<dbReference type="EMBL" id="LILC01000006">
    <property type="protein sequence ID" value="KOO48170.1"/>
    <property type="molecule type" value="Genomic_DNA"/>
</dbReference>
<dbReference type="STRING" id="284581.AMD01_05025"/>
<dbReference type="RefSeq" id="WP_053400319.1">
    <property type="nucleotide sequence ID" value="NZ_LILC01000006.1"/>
</dbReference>
<evidence type="ECO:0000313" key="2">
    <source>
        <dbReference type="EMBL" id="KOO48170.1"/>
    </source>
</evidence>
<feature type="region of interest" description="Disordered" evidence="1">
    <location>
        <begin position="103"/>
        <end position="193"/>
    </location>
</feature>
<feature type="region of interest" description="Disordered" evidence="1">
    <location>
        <begin position="207"/>
        <end position="226"/>
    </location>
</feature>
<dbReference type="OrthoDB" id="2885376at2"/>
<feature type="compositionally biased region" description="Basic and acidic residues" evidence="1">
    <location>
        <begin position="141"/>
        <end position="170"/>
    </location>
</feature>
<dbReference type="InterPro" id="IPR027417">
    <property type="entry name" value="P-loop_NTPase"/>
</dbReference>
<evidence type="ECO:0000256" key="1">
    <source>
        <dbReference type="SAM" id="MobiDB-lite"/>
    </source>
</evidence>
<dbReference type="Gene3D" id="3.40.50.300">
    <property type="entry name" value="P-loop containing nucleotide triphosphate hydrolases"/>
    <property type="match status" value="1"/>
</dbReference>
<sequence>MDYMLIWLNDPKQEEELVSAFHPLYKCEIGSPKSYLVLLEEKNPRYFIISSHIAKSLDLNKVDVHGTLIIIGETLDIQSRNQVVFHSTLAAVKTYIYTEEAASTPYEGEEEEILEPSPPAQISEHDSSKVMRTIEPTETTEPNHEKIEAVEKKDNADEPLQTEEKMKTDDDQSIEVDPTEERKEEEAQTLVNEVPKEQRVIRFNSAVKNRTSPSVEPTSSTDERGDLQNNEVLTHTAEEKPQDHQLNTLIKRTSEIRKEAFTKATWDENKVIGVWSPLHRIGVTSFIATFAMFLANERSQVGVLEAPSKAYYLKQLLERYKSIPDGWNSFARAIFDPSIPATSINYIYKGVQWIPLDEGDHELEWNTDALYHYVNSTRVFDFVLIDLPTGEIGEIYRPLLGQLDELWIIVDDSYLQIKGWKQYIDQMVKEYNLPSYLIFNKVEPFSQQEALSEDLELPLLAALPPLYQEWAKNQYENAPILANHSVFEKLEKPYMQLAAHVLGSADLTKHCSKYSLLGKWKRLFKKR</sequence>
<name>A0A0M0LAP0_9BACI</name>
<dbReference type="Proteomes" id="UP000037558">
    <property type="component" value="Unassembled WGS sequence"/>
</dbReference>